<evidence type="ECO:0000313" key="3">
    <source>
        <dbReference type="Proteomes" id="UP000811246"/>
    </source>
</evidence>
<feature type="signal peptide" evidence="1">
    <location>
        <begin position="1"/>
        <end position="20"/>
    </location>
</feature>
<feature type="chain" id="PRO_5037778321" description="Secreted protein" evidence="1">
    <location>
        <begin position="21"/>
        <end position="66"/>
    </location>
</feature>
<reference evidence="2" key="1">
    <citation type="submission" date="2021-01" db="EMBL/GenBank/DDBJ databases">
        <authorList>
            <person name="Lovell J.T."/>
            <person name="Bentley N."/>
            <person name="Bhattarai G."/>
            <person name="Jenkins J.W."/>
            <person name="Sreedasyam A."/>
            <person name="Alarcon Y."/>
            <person name="Bock C."/>
            <person name="Boston L."/>
            <person name="Carlson J."/>
            <person name="Cervantes K."/>
            <person name="Clermont K."/>
            <person name="Krom N."/>
            <person name="Kubenka K."/>
            <person name="Mamidi S."/>
            <person name="Mattison C."/>
            <person name="Monteros M."/>
            <person name="Pisani C."/>
            <person name="Plott C."/>
            <person name="Rajasekar S."/>
            <person name="Rhein H.S."/>
            <person name="Rohla C."/>
            <person name="Song M."/>
            <person name="Hilaire R.S."/>
            <person name="Shu S."/>
            <person name="Wells L."/>
            <person name="Wang X."/>
            <person name="Webber J."/>
            <person name="Heerema R.J."/>
            <person name="Klein P."/>
            <person name="Conner P."/>
            <person name="Grauke L."/>
            <person name="Grimwood J."/>
            <person name="Schmutz J."/>
            <person name="Randall J.J."/>
        </authorList>
    </citation>
    <scope>NUCLEOTIDE SEQUENCE</scope>
    <source>
        <tissue evidence="2">Leaf</tissue>
    </source>
</reference>
<protein>
    <recommendedName>
        <fullName evidence="4">Secreted protein</fullName>
    </recommendedName>
</protein>
<name>A0A922F8D1_CARIL</name>
<evidence type="ECO:0000313" key="2">
    <source>
        <dbReference type="EMBL" id="KAG6717841.1"/>
    </source>
</evidence>
<comment type="caution">
    <text evidence="2">The sequence shown here is derived from an EMBL/GenBank/DDBJ whole genome shotgun (WGS) entry which is preliminary data.</text>
</comment>
<evidence type="ECO:0008006" key="4">
    <source>
        <dbReference type="Google" id="ProtNLM"/>
    </source>
</evidence>
<accession>A0A922F8D1</accession>
<dbReference type="Proteomes" id="UP000811246">
    <property type="component" value="Chromosome 4"/>
</dbReference>
<gene>
    <name evidence="2" type="ORF">I3842_04G120000</name>
</gene>
<proteinExistence type="predicted"/>
<dbReference type="EMBL" id="CM031828">
    <property type="protein sequence ID" value="KAG6717841.1"/>
    <property type="molecule type" value="Genomic_DNA"/>
</dbReference>
<keyword evidence="1" id="KW-0732">Signal</keyword>
<sequence>MGTGCRKWLFWLFCCEKLLCRTCMVQATCVWCRLRNLQKVVQAKGSERTALRECFYFVFFNLLWEF</sequence>
<evidence type="ECO:0000256" key="1">
    <source>
        <dbReference type="SAM" id="SignalP"/>
    </source>
</evidence>
<organism evidence="2 3">
    <name type="scientific">Carya illinoinensis</name>
    <name type="common">Pecan</name>
    <dbReference type="NCBI Taxonomy" id="32201"/>
    <lineage>
        <taxon>Eukaryota</taxon>
        <taxon>Viridiplantae</taxon>
        <taxon>Streptophyta</taxon>
        <taxon>Embryophyta</taxon>
        <taxon>Tracheophyta</taxon>
        <taxon>Spermatophyta</taxon>
        <taxon>Magnoliopsida</taxon>
        <taxon>eudicotyledons</taxon>
        <taxon>Gunneridae</taxon>
        <taxon>Pentapetalae</taxon>
        <taxon>rosids</taxon>
        <taxon>fabids</taxon>
        <taxon>Fagales</taxon>
        <taxon>Juglandaceae</taxon>
        <taxon>Carya</taxon>
    </lineage>
</organism>
<dbReference type="AlphaFoldDB" id="A0A922F8D1"/>